<evidence type="ECO:0000259" key="1">
    <source>
        <dbReference type="PROSITE" id="PS50076"/>
    </source>
</evidence>
<dbReference type="GeneID" id="7197459"/>
<dbReference type="PRINTS" id="PR00625">
    <property type="entry name" value="JDOMAIN"/>
</dbReference>
<dbReference type="EMBL" id="CM000606">
    <property type="protein sequence ID" value="EEC50838.1"/>
    <property type="molecule type" value="Genomic_DNA"/>
</dbReference>
<dbReference type="eggNOG" id="KOG0714">
    <property type="taxonomic scope" value="Eukaryota"/>
</dbReference>
<dbReference type="PANTHER" id="PTHR43948:SF10">
    <property type="entry name" value="MRJ, ISOFORM E"/>
    <property type="match status" value="1"/>
</dbReference>
<dbReference type="KEGG" id="pti:PHATRDRAFT_7924"/>
<dbReference type="CDD" id="cd06257">
    <property type="entry name" value="DnaJ"/>
    <property type="match status" value="1"/>
</dbReference>
<name>B7FSQ5_PHATC</name>
<dbReference type="InterPro" id="IPR001623">
    <property type="entry name" value="DnaJ_domain"/>
</dbReference>
<dbReference type="STRING" id="556484.B7FSQ5"/>
<accession>B7FSQ5</accession>
<reference evidence="2 3" key="1">
    <citation type="journal article" date="2008" name="Nature">
        <title>The Phaeodactylum genome reveals the evolutionary history of diatom genomes.</title>
        <authorList>
            <person name="Bowler C."/>
            <person name="Allen A.E."/>
            <person name="Badger J.H."/>
            <person name="Grimwood J."/>
            <person name="Jabbari K."/>
            <person name="Kuo A."/>
            <person name="Maheswari U."/>
            <person name="Martens C."/>
            <person name="Maumus F."/>
            <person name="Otillar R.P."/>
            <person name="Rayko E."/>
            <person name="Salamov A."/>
            <person name="Vandepoele K."/>
            <person name="Beszteri B."/>
            <person name="Gruber A."/>
            <person name="Heijde M."/>
            <person name="Katinka M."/>
            <person name="Mock T."/>
            <person name="Valentin K."/>
            <person name="Verret F."/>
            <person name="Berges J.A."/>
            <person name="Brownlee C."/>
            <person name="Cadoret J.P."/>
            <person name="Chiovitti A."/>
            <person name="Choi C.J."/>
            <person name="Coesel S."/>
            <person name="De Martino A."/>
            <person name="Detter J.C."/>
            <person name="Durkin C."/>
            <person name="Falciatore A."/>
            <person name="Fournet J."/>
            <person name="Haruta M."/>
            <person name="Huysman M.J."/>
            <person name="Jenkins B.D."/>
            <person name="Jiroutova K."/>
            <person name="Jorgensen R.E."/>
            <person name="Joubert Y."/>
            <person name="Kaplan A."/>
            <person name="Kroger N."/>
            <person name="Kroth P.G."/>
            <person name="La Roche J."/>
            <person name="Lindquist E."/>
            <person name="Lommer M."/>
            <person name="Martin-Jezequel V."/>
            <person name="Lopez P.J."/>
            <person name="Lucas S."/>
            <person name="Mangogna M."/>
            <person name="McGinnis K."/>
            <person name="Medlin L.K."/>
            <person name="Montsant A."/>
            <person name="Oudot-Le Secq M.P."/>
            <person name="Napoli C."/>
            <person name="Obornik M."/>
            <person name="Parker M.S."/>
            <person name="Petit J.L."/>
            <person name="Porcel B.M."/>
            <person name="Poulsen N."/>
            <person name="Robison M."/>
            <person name="Rychlewski L."/>
            <person name="Rynearson T.A."/>
            <person name="Schmutz J."/>
            <person name="Shapiro H."/>
            <person name="Siaut M."/>
            <person name="Stanley M."/>
            <person name="Sussman M.R."/>
            <person name="Taylor A.R."/>
            <person name="Vardi A."/>
            <person name="von Dassow P."/>
            <person name="Vyverman W."/>
            <person name="Willis A."/>
            <person name="Wyrwicz L.S."/>
            <person name="Rokhsar D.S."/>
            <person name="Weissenbach J."/>
            <person name="Armbrust E.V."/>
            <person name="Green B.R."/>
            <person name="Van de Peer Y."/>
            <person name="Grigoriev I.V."/>
        </authorList>
    </citation>
    <scope>NUCLEOTIDE SEQUENCE [LARGE SCALE GENOMIC DNA]</scope>
    <source>
        <strain evidence="2 3">CCAP 1055/1</strain>
    </source>
</reference>
<dbReference type="GO" id="GO:0044183">
    <property type="term" value="F:protein folding chaperone"/>
    <property type="evidence" value="ECO:0007669"/>
    <property type="project" value="TreeGrafter"/>
</dbReference>
<dbReference type="PANTHER" id="PTHR43948">
    <property type="entry name" value="DNAJ HOMOLOG SUBFAMILY B"/>
    <property type="match status" value="1"/>
</dbReference>
<dbReference type="InParanoid" id="B7FSQ5"/>
<protein>
    <submittedName>
        <fullName evidence="2">Chaperone, dnaj-like protein</fullName>
    </submittedName>
</protein>
<dbReference type="GO" id="GO:0051082">
    <property type="term" value="F:unfolded protein binding"/>
    <property type="evidence" value="ECO:0007669"/>
    <property type="project" value="TreeGrafter"/>
</dbReference>
<gene>
    <name evidence="2" type="primary">HSP40A</name>
    <name evidence="2" type="ORF">PHATRDRAFT_7924</name>
</gene>
<dbReference type="InterPro" id="IPR018253">
    <property type="entry name" value="DnaJ_domain_CS"/>
</dbReference>
<keyword evidence="3" id="KW-1185">Reference proteome</keyword>
<reference evidence="3" key="2">
    <citation type="submission" date="2008-08" db="EMBL/GenBank/DDBJ databases">
        <authorList>
            <consortium name="Diatom Consortium"/>
            <person name="Grigoriev I."/>
            <person name="Grimwood J."/>
            <person name="Kuo A."/>
            <person name="Otillar R.P."/>
            <person name="Salamov A."/>
            <person name="Detter J.C."/>
            <person name="Lindquist E."/>
            <person name="Shapiro H."/>
            <person name="Lucas S."/>
            <person name="Glavina del Rio T."/>
            <person name="Pitluck S."/>
            <person name="Rokhsar D."/>
            <person name="Bowler C."/>
        </authorList>
    </citation>
    <scope>GENOME REANNOTATION</scope>
    <source>
        <strain evidence="3">CCAP 1055/1</strain>
    </source>
</reference>
<organism evidence="2 3">
    <name type="scientific">Phaeodactylum tricornutum (strain CCAP 1055/1)</name>
    <dbReference type="NCBI Taxonomy" id="556484"/>
    <lineage>
        <taxon>Eukaryota</taxon>
        <taxon>Sar</taxon>
        <taxon>Stramenopiles</taxon>
        <taxon>Ochrophyta</taxon>
        <taxon>Bacillariophyta</taxon>
        <taxon>Bacillariophyceae</taxon>
        <taxon>Bacillariophycidae</taxon>
        <taxon>Naviculales</taxon>
        <taxon>Phaeodactylaceae</taxon>
        <taxon>Phaeodactylum</taxon>
    </lineage>
</organism>
<dbReference type="GO" id="GO:0005634">
    <property type="term" value="C:nucleus"/>
    <property type="evidence" value="ECO:0007669"/>
    <property type="project" value="TreeGrafter"/>
</dbReference>
<dbReference type="SMART" id="SM00271">
    <property type="entry name" value="DnaJ"/>
    <property type="match status" value="1"/>
</dbReference>
<dbReference type="Pfam" id="PF00226">
    <property type="entry name" value="DnaJ"/>
    <property type="match status" value="1"/>
</dbReference>
<dbReference type="PROSITE" id="PS00636">
    <property type="entry name" value="DNAJ_1"/>
    <property type="match status" value="1"/>
</dbReference>
<feature type="non-terminal residue" evidence="2">
    <location>
        <position position="1"/>
    </location>
</feature>
<dbReference type="RefSeq" id="XP_002178024.1">
    <property type="nucleotide sequence ID" value="XM_002177988.1"/>
</dbReference>
<dbReference type="InterPro" id="IPR036869">
    <property type="entry name" value="J_dom_sf"/>
</dbReference>
<dbReference type="SUPFAM" id="SSF46565">
    <property type="entry name" value="Chaperone J-domain"/>
    <property type="match status" value="1"/>
</dbReference>
<dbReference type="GO" id="GO:0005737">
    <property type="term" value="C:cytoplasm"/>
    <property type="evidence" value="ECO:0007669"/>
    <property type="project" value="TreeGrafter"/>
</dbReference>
<dbReference type="Gene3D" id="1.10.287.110">
    <property type="entry name" value="DnaJ domain"/>
    <property type="match status" value="1"/>
</dbReference>
<dbReference type="PaxDb" id="2850-Phatr7924"/>
<evidence type="ECO:0000313" key="3">
    <source>
        <dbReference type="Proteomes" id="UP000000759"/>
    </source>
</evidence>
<dbReference type="HOGENOM" id="CLU_740739_0_0_1"/>
<evidence type="ECO:0000313" key="2">
    <source>
        <dbReference type="EMBL" id="EEC50838.1"/>
    </source>
</evidence>
<dbReference type="GO" id="GO:0051087">
    <property type="term" value="F:protein-folding chaperone binding"/>
    <property type="evidence" value="ECO:0007669"/>
    <property type="project" value="TreeGrafter"/>
</dbReference>
<proteinExistence type="predicted"/>
<dbReference type="OrthoDB" id="10250354at2759"/>
<feature type="domain" description="J" evidence="1">
    <location>
        <begin position="1"/>
        <end position="66"/>
    </location>
</feature>
<sequence length="66" mass="7625">DYYQVLGCPRNADESALKKAYRKLAVKWHPDKNPGNEQATKNFQKISEAYATLSDAKKRQLYDQYG</sequence>
<dbReference type="Proteomes" id="UP000000759">
    <property type="component" value="Chromosome 2"/>
</dbReference>
<feature type="non-terminal residue" evidence="2">
    <location>
        <position position="66"/>
    </location>
</feature>
<dbReference type="AlphaFoldDB" id="B7FSQ5"/>
<dbReference type="PROSITE" id="PS50076">
    <property type="entry name" value="DNAJ_2"/>
    <property type="match status" value="1"/>
</dbReference>